<gene>
    <name evidence="1" type="ORF">PLEPLA_LOCUS17546</name>
</gene>
<dbReference type="AlphaFoldDB" id="A0A9N7UGD2"/>
<accession>A0A9N7UGD2</accession>
<dbReference type="EMBL" id="CADEAL010001150">
    <property type="protein sequence ID" value="CAB1429568.1"/>
    <property type="molecule type" value="Genomic_DNA"/>
</dbReference>
<dbReference type="Proteomes" id="UP001153269">
    <property type="component" value="Unassembled WGS sequence"/>
</dbReference>
<reference evidence="1" key="1">
    <citation type="submission" date="2020-03" db="EMBL/GenBank/DDBJ databases">
        <authorList>
            <person name="Weist P."/>
        </authorList>
    </citation>
    <scope>NUCLEOTIDE SEQUENCE</scope>
</reference>
<name>A0A9N7UGD2_PLEPL</name>
<evidence type="ECO:0008006" key="3">
    <source>
        <dbReference type="Google" id="ProtNLM"/>
    </source>
</evidence>
<sequence length="208" mass="21674">MTTAPFANATSELHIRVVWGIAIEETPPKQKGDRGCGKERPWLADQEPVFEYLIAAPFLRVLFRSKGVMPHADPPTCSMGLIQTRRLLVTALVGLPSLLSASSPFACPGGPPTHPLTSSSSSSSSDQPVVSLPVVRAAAMPRCKPGQAGCCSSNSTVLDGDLELDVGPQRGLSAGINFLGLLASVPWRISASSRPSLSLGPGSGSISM</sequence>
<comment type="caution">
    <text evidence="1">The sequence shown here is derived from an EMBL/GenBank/DDBJ whole genome shotgun (WGS) entry which is preliminary data.</text>
</comment>
<evidence type="ECO:0000313" key="2">
    <source>
        <dbReference type="Proteomes" id="UP001153269"/>
    </source>
</evidence>
<organism evidence="1 2">
    <name type="scientific">Pleuronectes platessa</name>
    <name type="common">European plaice</name>
    <dbReference type="NCBI Taxonomy" id="8262"/>
    <lineage>
        <taxon>Eukaryota</taxon>
        <taxon>Metazoa</taxon>
        <taxon>Chordata</taxon>
        <taxon>Craniata</taxon>
        <taxon>Vertebrata</taxon>
        <taxon>Euteleostomi</taxon>
        <taxon>Actinopterygii</taxon>
        <taxon>Neopterygii</taxon>
        <taxon>Teleostei</taxon>
        <taxon>Neoteleostei</taxon>
        <taxon>Acanthomorphata</taxon>
        <taxon>Carangaria</taxon>
        <taxon>Pleuronectiformes</taxon>
        <taxon>Pleuronectoidei</taxon>
        <taxon>Pleuronectidae</taxon>
        <taxon>Pleuronectes</taxon>
    </lineage>
</organism>
<evidence type="ECO:0000313" key="1">
    <source>
        <dbReference type="EMBL" id="CAB1429568.1"/>
    </source>
</evidence>
<proteinExistence type="predicted"/>
<keyword evidence="2" id="KW-1185">Reference proteome</keyword>
<protein>
    <recommendedName>
        <fullName evidence="3">Hydrophobin</fullName>
    </recommendedName>
</protein>